<keyword evidence="2" id="KW-0805">Transcription regulation</keyword>
<evidence type="ECO:0000313" key="7">
    <source>
        <dbReference type="EMBL" id="MDI9861953.1"/>
    </source>
</evidence>
<gene>
    <name evidence="7" type="ORF">QM524_22210</name>
</gene>
<reference evidence="7 8" key="1">
    <citation type="submission" date="2023-05" db="EMBL/GenBank/DDBJ databases">
        <title>Novel species of genus Flectobacillus isolated from stream in China.</title>
        <authorList>
            <person name="Lu H."/>
        </authorList>
    </citation>
    <scope>NUCLEOTIDE SEQUENCE [LARGE SCALE GENOMIC DNA]</scope>
    <source>
        <strain evidence="7 8">KCTC 42575</strain>
    </source>
</reference>
<dbReference type="SUPFAM" id="SSF88659">
    <property type="entry name" value="Sigma3 and sigma4 domains of RNA polymerase sigma factors"/>
    <property type="match status" value="1"/>
</dbReference>
<dbReference type="InterPro" id="IPR013325">
    <property type="entry name" value="RNA_pol_sigma_r2"/>
</dbReference>
<comment type="caution">
    <text evidence="7">The sequence shown here is derived from an EMBL/GenBank/DDBJ whole genome shotgun (WGS) entry which is preliminary data.</text>
</comment>
<evidence type="ECO:0000259" key="5">
    <source>
        <dbReference type="Pfam" id="PF04542"/>
    </source>
</evidence>
<dbReference type="Proteomes" id="UP001236507">
    <property type="component" value="Unassembled WGS sequence"/>
</dbReference>
<keyword evidence="4" id="KW-0804">Transcription</keyword>
<dbReference type="EMBL" id="JASHIF010000024">
    <property type="protein sequence ID" value="MDI9861953.1"/>
    <property type="molecule type" value="Genomic_DNA"/>
</dbReference>
<dbReference type="InterPro" id="IPR036388">
    <property type="entry name" value="WH-like_DNA-bd_sf"/>
</dbReference>
<dbReference type="Pfam" id="PF04542">
    <property type="entry name" value="Sigma70_r2"/>
    <property type="match status" value="1"/>
</dbReference>
<keyword evidence="8" id="KW-1185">Reference proteome</keyword>
<organism evidence="7 8">
    <name type="scientific">Flectobacillus roseus</name>
    <dbReference type="NCBI Taxonomy" id="502259"/>
    <lineage>
        <taxon>Bacteria</taxon>
        <taxon>Pseudomonadati</taxon>
        <taxon>Bacteroidota</taxon>
        <taxon>Cytophagia</taxon>
        <taxon>Cytophagales</taxon>
        <taxon>Flectobacillaceae</taxon>
        <taxon>Flectobacillus</taxon>
    </lineage>
</organism>
<dbReference type="RefSeq" id="WP_283346288.1">
    <property type="nucleotide sequence ID" value="NZ_JASHIF010000024.1"/>
</dbReference>
<dbReference type="NCBIfam" id="TIGR02937">
    <property type="entry name" value="sigma70-ECF"/>
    <property type="match status" value="1"/>
</dbReference>
<name>A0ABT6YEE0_9BACT</name>
<dbReference type="InterPro" id="IPR014284">
    <property type="entry name" value="RNA_pol_sigma-70_dom"/>
</dbReference>
<dbReference type="SUPFAM" id="SSF88946">
    <property type="entry name" value="Sigma2 domain of RNA polymerase sigma factors"/>
    <property type="match status" value="1"/>
</dbReference>
<dbReference type="PANTHER" id="PTHR43133">
    <property type="entry name" value="RNA POLYMERASE ECF-TYPE SIGMA FACTO"/>
    <property type="match status" value="1"/>
</dbReference>
<dbReference type="Pfam" id="PF08281">
    <property type="entry name" value="Sigma70_r4_2"/>
    <property type="match status" value="1"/>
</dbReference>
<evidence type="ECO:0000256" key="2">
    <source>
        <dbReference type="ARBA" id="ARBA00023015"/>
    </source>
</evidence>
<dbReference type="CDD" id="cd06171">
    <property type="entry name" value="Sigma70_r4"/>
    <property type="match status" value="1"/>
</dbReference>
<feature type="domain" description="RNA polymerase sigma factor 70 region 4 type 2" evidence="6">
    <location>
        <begin position="134"/>
        <end position="184"/>
    </location>
</feature>
<accession>A0ABT6YEE0</accession>
<dbReference type="InterPro" id="IPR013249">
    <property type="entry name" value="RNA_pol_sigma70_r4_t2"/>
</dbReference>
<dbReference type="Gene3D" id="1.10.10.10">
    <property type="entry name" value="Winged helix-like DNA-binding domain superfamily/Winged helix DNA-binding domain"/>
    <property type="match status" value="1"/>
</dbReference>
<dbReference type="Gene3D" id="1.10.1740.10">
    <property type="match status" value="1"/>
</dbReference>
<protein>
    <submittedName>
        <fullName evidence="7">Sigma-70 family RNA polymerase sigma factor</fullName>
    </submittedName>
</protein>
<evidence type="ECO:0000259" key="6">
    <source>
        <dbReference type="Pfam" id="PF08281"/>
    </source>
</evidence>
<evidence type="ECO:0000256" key="4">
    <source>
        <dbReference type="ARBA" id="ARBA00023163"/>
    </source>
</evidence>
<comment type="similarity">
    <text evidence="1">Belongs to the sigma-70 factor family. ECF subfamily.</text>
</comment>
<feature type="domain" description="RNA polymerase sigma-70 region 2" evidence="5">
    <location>
        <begin position="33"/>
        <end position="99"/>
    </location>
</feature>
<dbReference type="InterPro" id="IPR039425">
    <property type="entry name" value="RNA_pol_sigma-70-like"/>
</dbReference>
<dbReference type="PANTHER" id="PTHR43133:SF46">
    <property type="entry name" value="RNA POLYMERASE SIGMA-70 FACTOR ECF SUBFAMILY"/>
    <property type="match status" value="1"/>
</dbReference>
<evidence type="ECO:0000256" key="3">
    <source>
        <dbReference type="ARBA" id="ARBA00023082"/>
    </source>
</evidence>
<evidence type="ECO:0000313" key="8">
    <source>
        <dbReference type="Proteomes" id="UP001236507"/>
    </source>
</evidence>
<dbReference type="InterPro" id="IPR013324">
    <property type="entry name" value="RNA_pol_sigma_r3/r4-like"/>
</dbReference>
<dbReference type="InterPro" id="IPR007627">
    <property type="entry name" value="RNA_pol_sigma70_r2"/>
</dbReference>
<sequence length="209" mass="24769">MVKSASLSKNNELYVSLWEQSQLGDRAAFSKLCEAHYRLLFNYAVNFTSDKEAIKDGIQDLFLQLWEKRNTIGTINVISIYLIRALRNNLLYQMRKNKWQEFSTDVDSEEANIADETNIEDQWISTEIYSQNEQRVRKALELLPKRQREVLFLKFYQGLSHDEIADLMNINKQSVSNHLQKSMNTLRTLFPNHWEIWVATYFIHLKMNL</sequence>
<keyword evidence="3" id="KW-0731">Sigma factor</keyword>
<evidence type="ECO:0000256" key="1">
    <source>
        <dbReference type="ARBA" id="ARBA00010641"/>
    </source>
</evidence>
<proteinExistence type="inferred from homology"/>